<dbReference type="InterPro" id="IPR025960">
    <property type="entry name" value="RVT_N"/>
</dbReference>
<evidence type="ECO:0000313" key="2">
    <source>
        <dbReference type="EMBL" id="GDY51899.1"/>
    </source>
</evidence>
<dbReference type="PROSITE" id="PS50878">
    <property type="entry name" value="RT_POL"/>
    <property type="match status" value="1"/>
</dbReference>
<dbReference type="Pfam" id="PF00078">
    <property type="entry name" value="RVT_1"/>
    <property type="match status" value="1"/>
</dbReference>
<dbReference type="AlphaFoldDB" id="A0A4D4L1H9"/>
<dbReference type="InterPro" id="IPR030931">
    <property type="entry name" value="Group_II_RT_mat"/>
</dbReference>
<dbReference type="Pfam" id="PF13655">
    <property type="entry name" value="RVT_N"/>
    <property type="match status" value="1"/>
</dbReference>
<protein>
    <submittedName>
        <fullName evidence="2">Group II intron reverse transcriptase/maturase</fullName>
    </submittedName>
</protein>
<gene>
    <name evidence="2" type="ORF">SVIO_025220</name>
</gene>
<dbReference type="Proteomes" id="UP000301309">
    <property type="component" value="Unassembled WGS sequence"/>
</dbReference>
<dbReference type="NCBIfam" id="TIGR04416">
    <property type="entry name" value="group_II_RT_mat"/>
    <property type="match status" value="1"/>
</dbReference>
<evidence type="ECO:0000259" key="1">
    <source>
        <dbReference type="PROSITE" id="PS50878"/>
    </source>
</evidence>
<evidence type="ECO:0000313" key="3">
    <source>
        <dbReference type="Proteomes" id="UP000301309"/>
    </source>
</evidence>
<keyword evidence="2" id="KW-0808">Transferase</keyword>
<reference evidence="2 3" key="1">
    <citation type="journal article" date="2020" name="Int. J. Syst. Evol. Microbiol.">
        <title>Reclassification of Streptomyces castelarensis and Streptomyces sporoclivatus as later heterotypic synonyms of Streptomyces antimycoticus.</title>
        <authorList>
            <person name="Komaki H."/>
            <person name="Tamura T."/>
        </authorList>
    </citation>
    <scope>NUCLEOTIDE SEQUENCE [LARGE SCALE GENOMIC DNA]</scope>
    <source>
        <strain evidence="2 3">NBRC 13459</strain>
    </source>
</reference>
<accession>A0A4D4L1H9</accession>
<keyword evidence="3" id="KW-1185">Reference proteome</keyword>
<comment type="caution">
    <text evidence="2">The sequence shown here is derived from an EMBL/GenBank/DDBJ whole genome shotgun (WGS) entry which is preliminary data.</text>
</comment>
<dbReference type="InterPro" id="IPR043502">
    <property type="entry name" value="DNA/RNA_pol_sf"/>
</dbReference>
<dbReference type="SUPFAM" id="SSF56672">
    <property type="entry name" value="DNA/RNA polymerases"/>
    <property type="match status" value="1"/>
</dbReference>
<dbReference type="PANTHER" id="PTHR34047:SF10">
    <property type="entry name" value="GROUP II INTRON-ASSOCIATED OPEN READING FRAME"/>
    <property type="match status" value="1"/>
</dbReference>
<dbReference type="InterPro" id="IPR051083">
    <property type="entry name" value="GrpII_Intron_Splice-Mob/Def"/>
</dbReference>
<name>A0A4D4L1H9_STRVO</name>
<dbReference type="InterPro" id="IPR013597">
    <property type="entry name" value="Mat_intron_G2"/>
</dbReference>
<keyword evidence="2" id="KW-0695">RNA-directed DNA polymerase</keyword>
<dbReference type="EMBL" id="BJHW01000001">
    <property type="protein sequence ID" value="GDY51899.1"/>
    <property type="molecule type" value="Genomic_DNA"/>
</dbReference>
<dbReference type="PANTHER" id="PTHR34047">
    <property type="entry name" value="NUCLEAR INTRON MATURASE 1, MITOCHONDRIAL-RELATED"/>
    <property type="match status" value="1"/>
</dbReference>
<organism evidence="2 3">
    <name type="scientific">Streptomyces violaceusniger</name>
    <dbReference type="NCBI Taxonomy" id="68280"/>
    <lineage>
        <taxon>Bacteria</taxon>
        <taxon>Bacillati</taxon>
        <taxon>Actinomycetota</taxon>
        <taxon>Actinomycetes</taxon>
        <taxon>Kitasatosporales</taxon>
        <taxon>Streptomycetaceae</taxon>
        <taxon>Streptomyces</taxon>
        <taxon>Streptomyces violaceusniger group</taxon>
    </lineage>
</organism>
<proteinExistence type="predicted"/>
<dbReference type="Pfam" id="PF08388">
    <property type="entry name" value="GIIM"/>
    <property type="match status" value="1"/>
</dbReference>
<sequence length="605" mass="68520">MPEPKDKLDTMTNVQAQADADVMVNGPEGDTLDWRDIDWRAVEGEVRRLRQRIFTASREGDLKRVRNLQKMMLRSRANTLLSVRRVTEINAGRKTAGVDGRTALLPQSKIELADWAQNRAKTWKPLPVKRAHIPKAGGKKRPLGIPVIADRVLQARVVNALEPEWEARFEPKSYGFRPGRGCHDAISAIYLTLKGKNPQRMWVLDADLKAAFDRIDHEHLLAQLGTFPARELVKHWLKAGVVDRGRLAPTEEGTPQGGVVSPLLLNIALHGMEQAAGVRYRKLGTNAAESVEGAPALIRYADDLVALCHSYDEAEQVKAKLTEWLRPRGLAFNEDKTRIVHADSGFDFLGFNVRRYDGKLLIKPSPAALRRIRERLRTEMKALRGANVSAVLHKIDPIVRGWSAYYRTVVSSKAFTGLDDYMWKLTYKWAKHGHQNKSRNWIVNRYFGQFNKSSRNQWVFGDRDTGAHLRKFSWTKIVRHQMVPGTSSPDDPTLADYWAKRRRKGVPTPLDAFGLRLLMLQDGRCQLCRGLLLYADHQPHSPVEWEQWMAVIRRAVTRQHIVLAPGQGKSDVVLRLVHTSCRRRRSADIPAGLASLRAREPSGLA</sequence>
<dbReference type="InterPro" id="IPR000477">
    <property type="entry name" value="RT_dom"/>
</dbReference>
<feature type="domain" description="Reverse transcriptase" evidence="1">
    <location>
        <begin position="114"/>
        <end position="353"/>
    </location>
</feature>
<keyword evidence="2" id="KW-0548">Nucleotidyltransferase</keyword>
<dbReference type="GO" id="GO:0003964">
    <property type="term" value="F:RNA-directed DNA polymerase activity"/>
    <property type="evidence" value="ECO:0007669"/>
    <property type="project" value="UniProtKB-KW"/>
</dbReference>
<dbReference type="CDD" id="cd01651">
    <property type="entry name" value="RT_G2_intron"/>
    <property type="match status" value="1"/>
</dbReference>